<proteinExistence type="predicted"/>
<dbReference type="Pfam" id="PF13189">
    <property type="entry name" value="Cytidylate_kin2"/>
    <property type="match status" value="1"/>
</dbReference>
<evidence type="ECO:0000313" key="1">
    <source>
        <dbReference type="EMBL" id="OGD63729.1"/>
    </source>
</evidence>
<organism evidence="1 2">
    <name type="scientific">Candidatus Beckwithbacteria bacterium RBG_13_42_9</name>
    <dbReference type="NCBI Taxonomy" id="1797457"/>
    <lineage>
        <taxon>Bacteria</taxon>
        <taxon>Candidatus Beckwithiibacteriota</taxon>
    </lineage>
</organism>
<name>A0A1F5E8I5_9BACT</name>
<reference evidence="1 2" key="1">
    <citation type="journal article" date="2016" name="Nat. Commun.">
        <title>Thousands of microbial genomes shed light on interconnected biogeochemical processes in an aquifer system.</title>
        <authorList>
            <person name="Anantharaman K."/>
            <person name="Brown C.T."/>
            <person name="Hug L.A."/>
            <person name="Sharon I."/>
            <person name="Castelle C.J."/>
            <person name="Probst A.J."/>
            <person name="Thomas B.C."/>
            <person name="Singh A."/>
            <person name="Wilkins M.J."/>
            <person name="Karaoz U."/>
            <person name="Brodie E.L."/>
            <person name="Williams K.H."/>
            <person name="Hubbard S.S."/>
            <person name="Banfield J.F."/>
        </authorList>
    </citation>
    <scope>NUCLEOTIDE SEQUENCE [LARGE SCALE GENOMIC DNA]</scope>
</reference>
<protein>
    <recommendedName>
        <fullName evidence="3">Cytidylate kinase</fullName>
    </recommendedName>
</protein>
<evidence type="ECO:0008006" key="3">
    <source>
        <dbReference type="Google" id="ProtNLM"/>
    </source>
</evidence>
<dbReference type="Proteomes" id="UP000177006">
    <property type="component" value="Unassembled WGS sequence"/>
</dbReference>
<dbReference type="Gene3D" id="3.40.50.300">
    <property type="entry name" value="P-loop containing nucleotide triphosphate hydrolases"/>
    <property type="match status" value="1"/>
</dbReference>
<dbReference type="InterPro" id="IPR027417">
    <property type="entry name" value="P-loop_NTPase"/>
</dbReference>
<gene>
    <name evidence="1" type="ORF">A2160_03560</name>
</gene>
<comment type="caution">
    <text evidence="1">The sequence shown here is derived from an EMBL/GenBank/DDBJ whole genome shotgun (WGS) entry which is preliminary data.</text>
</comment>
<accession>A0A1F5E8I5</accession>
<evidence type="ECO:0000313" key="2">
    <source>
        <dbReference type="Proteomes" id="UP000177006"/>
    </source>
</evidence>
<dbReference type="AlphaFoldDB" id="A0A1F5E8I5"/>
<sequence>MVFWERLLNKQFQVSQLMRHLSLGQTTDRLHPCITISRETGSGGRLVAQQVAQALNFSYYDKELVNLIAQSAHKRRELIKAVDEKTQDAISSIVNGFLGLESLPESAYIKSLTKVVLGIAASSSAVIVGRGANFVLPKETTLRVRIIAPLATRVYYSRLYHKDKTDVELIEKMRQIHQDRKEFVRKYFSKNISSANFYDLVINMEYYHPPEACKMIVAAFNKRFIK</sequence>
<dbReference type="EMBL" id="MEZK01000005">
    <property type="protein sequence ID" value="OGD63729.1"/>
    <property type="molecule type" value="Genomic_DNA"/>
</dbReference>
<dbReference type="STRING" id="1797457.A2160_03560"/>